<keyword evidence="8" id="KW-1185">Reference proteome</keyword>
<evidence type="ECO:0000256" key="5">
    <source>
        <dbReference type="ARBA" id="ARBA00023136"/>
    </source>
</evidence>
<evidence type="ECO:0000256" key="4">
    <source>
        <dbReference type="ARBA" id="ARBA00022989"/>
    </source>
</evidence>
<comment type="caution">
    <text evidence="7">The sequence shown here is derived from an EMBL/GenBank/DDBJ whole genome shotgun (WGS) entry which is preliminary data.</text>
</comment>
<gene>
    <name evidence="7" type="ORF">CRP01_02930</name>
</gene>
<sequence>MQYFNQFFLGWAMGTVGIILPGIVNMTVVDVSIRKGMKEAVRYSAGGSVAIFLQVFIAVAFTGYLSKNPGVFNFLKQASVFVFLALSIAFFVLARKAQVKKAEDKTRRSFLLGFVVSCMNALAIPYFFAVSAYFRAREWISADWPCRWIYILGTTIGAFGLLLVYARFAQYIANRTQNFSRNINYILSIFFLSLAFLQMANLYMEF</sequence>
<comment type="subcellular location">
    <subcellularLocation>
        <location evidence="1">Cell membrane</location>
        <topology evidence="1">Multi-pass membrane protein</topology>
    </subcellularLocation>
</comment>
<name>A0A2D0NIG7_FLAN2</name>
<dbReference type="PANTHER" id="PTHR30086:SF20">
    <property type="entry name" value="ARGININE EXPORTER PROTEIN ARGO-RELATED"/>
    <property type="match status" value="1"/>
</dbReference>
<keyword evidence="2" id="KW-1003">Cell membrane</keyword>
<evidence type="ECO:0000256" key="6">
    <source>
        <dbReference type="SAM" id="Phobius"/>
    </source>
</evidence>
<dbReference type="GO" id="GO:0005886">
    <property type="term" value="C:plasma membrane"/>
    <property type="evidence" value="ECO:0007669"/>
    <property type="project" value="UniProtKB-SubCell"/>
</dbReference>
<accession>A0A2D0NIG7</accession>
<dbReference type="EMBL" id="PDUD01000002">
    <property type="protein sequence ID" value="PHN08292.1"/>
    <property type="molecule type" value="Genomic_DNA"/>
</dbReference>
<feature type="transmembrane region" description="Helical" evidence="6">
    <location>
        <begin position="109"/>
        <end position="128"/>
    </location>
</feature>
<reference evidence="7 8" key="1">
    <citation type="submission" date="2017-10" db="EMBL/GenBank/DDBJ databases">
        <title>The draft genome sequence of Lewinella nigricans NBRC 102662.</title>
        <authorList>
            <person name="Wang K."/>
        </authorList>
    </citation>
    <scope>NUCLEOTIDE SEQUENCE [LARGE SCALE GENOMIC DNA]</scope>
    <source>
        <strain evidence="7 8">NBRC 102662</strain>
    </source>
</reference>
<evidence type="ECO:0000256" key="1">
    <source>
        <dbReference type="ARBA" id="ARBA00004651"/>
    </source>
</evidence>
<feature type="transmembrane region" description="Helical" evidence="6">
    <location>
        <begin position="40"/>
        <end position="66"/>
    </location>
</feature>
<keyword evidence="3 6" id="KW-0812">Transmembrane</keyword>
<evidence type="ECO:0000313" key="8">
    <source>
        <dbReference type="Proteomes" id="UP000223913"/>
    </source>
</evidence>
<evidence type="ECO:0000256" key="2">
    <source>
        <dbReference type="ARBA" id="ARBA00022475"/>
    </source>
</evidence>
<dbReference type="OrthoDB" id="1451945at2"/>
<dbReference type="Proteomes" id="UP000223913">
    <property type="component" value="Unassembled WGS sequence"/>
</dbReference>
<feature type="transmembrane region" description="Helical" evidence="6">
    <location>
        <begin position="6"/>
        <end position="28"/>
    </location>
</feature>
<keyword evidence="5 6" id="KW-0472">Membrane</keyword>
<proteinExistence type="predicted"/>
<evidence type="ECO:0000313" key="7">
    <source>
        <dbReference type="EMBL" id="PHN08292.1"/>
    </source>
</evidence>
<dbReference type="RefSeq" id="WP_099148494.1">
    <property type="nucleotide sequence ID" value="NZ_PDUD01000002.1"/>
</dbReference>
<feature type="transmembrane region" description="Helical" evidence="6">
    <location>
        <begin position="148"/>
        <end position="165"/>
    </location>
</feature>
<keyword evidence="4 6" id="KW-1133">Transmembrane helix</keyword>
<feature type="transmembrane region" description="Helical" evidence="6">
    <location>
        <begin position="185"/>
        <end position="204"/>
    </location>
</feature>
<feature type="transmembrane region" description="Helical" evidence="6">
    <location>
        <begin position="78"/>
        <end position="97"/>
    </location>
</feature>
<dbReference type="PANTHER" id="PTHR30086">
    <property type="entry name" value="ARGININE EXPORTER PROTEIN ARGO"/>
    <property type="match status" value="1"/>
</dbReference>
<protein>
    <recommendedName>
        <fullName evidence="9">Lysine transporter LysE</fullName>
    </recommendedName>
</protein>
<organism evidence="7 8">
    <name type="scientific">Flavilitoribacter nigricans (strain ATCC 23147 / DSM 23189 / NBRC 102662 / NCIMB 1420 / SS-2)</name>
    <name type="common">Lewinella nigricans</name>
    <dbReference type="NCBI Taxonomy" id="1122177"/>
    <lineage>
        <taxon>Bacteria</taxon>
        <taxon>Pseudomonadati</taxon>
        <taxon>Bacteroidota</taxon>
        <taxon>Saprospiria</taxon>
        <taxon>Saprospirales</taxon>
        <taxon>Lewinellaceae</taxon>
        <taxon>Flavilitoribacter</taxon>
    </lineage>
</organism>
<dbReference type="GO" id="GO:0015171">
    <property type="term" value="F:amino acid transmembrane transporter activity"/>
    <property type="evidence" value="ECO:0007669"/>
    <property type="project" value="TreeGrafter"/>
</dbReference>
<dbReference type="Pfam" id="PF01810">
    <property type="entry name" value="LysE"/>
    <property type="match status" value="1"/>
</dbReference>
<evidence type="ECO:0008006" key="9">
    <source>
        <dbReference type="Google" id="ProtNLM"/>
    </source>
</evidence>
<evidence type="ECO:0000256" key="3">
    <source>
        <dbReference type="ARBA" id="ARBA00022692"/>
    </source>
</evidence>
<dbReference type="AlphaFoldDB" id="A0A2D0NIG7"/>
<dbReference type="InterPro" id="IPR001123">
    <property type="entry name" value="LeuE-type"/>
</dbReference>